<name>A0A1H8KVJ3_9RHOB</name>
<gene>
    <name evidence="3" type="ORF">SAMN04489859_102522</name>
</gene>
<keyword evidence="2" id="KW-0812">Transmembrane</keyword>
<keyword evidence="4" id="KW-1185">Reference proteome</keyword>
<dbReference type="STRING" id="34002.SAMN04489859_102522"/>
<dbReference type="AlphaFoldDB" id="A0A1H8KVJ3"/>
<feature type="compositionally biased region" description="Low complexity" evidence="1">
    <location>
        <begin position="39"/>
        <end position="52"/>
    </location>
</feature>
<dbReference type="RefSeq" id="WP_090614366.1">
    <property type="nucleotide sequence ID" value="NZ_CP067124.1"/>
</dbReference>
<evidence type="ECO:0000256" key="2">
    <source>
        <dbReference type="SAM" id="Phobius"/>
    </source>
</evidence>
<evidence type="ECO:0000313" key="4">
    <source>
        <dbReference type="Proteomes" id="UP000199054"/>
    </source>
</evidence>
<accession>A0A1H8KVJ3</accession>
<evidence type="ECO:0000313" key="3">
    <source>
        <dbReference type="EMBL" id="SEN96903.1"/>
    </source>
</evidence>
<reference evidence="3 4" key="1">
    <citation type="submission" date="2016-10" db="EMBL/GenBank/DDBJ databases">
        <authorList>
            <person name="de Groot N.N."/>
        </authorList>
    </citation>
    <scope>NUCLEOTIDE SEQUENCE [LARGE SCALE GENOMIC DNA]</scope>
    <source>
        <strain evidence="3 4">DSM 8512</strain>
    </source>
</reference>
<keyword evidence="2" id="KW-0472">Membrane</keyword>
<sequence length="60" mass="6335">MRLLKLVVVVILAAVVALVGYAYFGDMEPRQREVRVPVTDAAPAAGDTAATDSETDADSE</sequence>
<dbReference type="EMBL" id="FODE01000025">
    <property type="protein sequence ID" value="SEN96903.1"/>
    <property type="molecule type" value="Genomic_DNA"/>
</dbReference>
<feature type="region of interest" description="Disordered" evidence="1">
    <location>
        <begin position="35"/>
        <end position="60"/>
    </location>
</feature>
<evidence type="ECO:0000256" key="1">
    <source>
        <dbReference type="SAM" id="MobiDB-lite"/>
    </source>
</evidence>
<organism evidence="3 4">
    <name type="scientific">Paracoccus alcaliphilus</name>
    <dbReference type="NCBI Taxonomy" id="34002"/>
    <lineage>
        <taxon>Bacteria</taxon>
        <taxon>Pseudomonadati</taxon>
        <taxon>Pseudomonadota</taxon>
        <taxon>Alphaproteobacteria</taxon>
        <taxon>Rhodobacterales</taxon>
        <taxon>Paracoccaceae</taxon>
        <taxon>Paracoccus</taxon>
    </lineage>
</organism>
<proteinExistence type="predicted"/>
<feature type="transmembrane region" description="Helical" evidence="2">
    <location>
        <begin position="6"/>
        <end position="24"/>
    </location>
</feature>
<dbReference type="Proteomes" id="UP000199054">
    <property type="component" value="Unassembled WGS sequence"/>
</dbReference>
<keyword evidence="2" id="KW-1133">Transmembrane helix</keyword>
<protein>
    <submittedName>
        <fullName evidence="3">Uncharacterized protein</fullName>
    </submittedName>
</protein>